<evidence type="ECO:0000256" key="2">
    <source>
        <dbReference type="ARBA" id="ARBA00022670"/>
    </source>
</evidence>
<organism evidence="9 10">
    <name type="scientific">Pseudazoarcus pumilus</name>
    <dbReference type="NCBI Taxonomy" id="2067960"/>
    <lineage>
        <taxon>Bacteria</taxon>
        <taxon>Pseudomonadati</taxon>
        <taxon>Pseudomonadota</taxon>
        <taxon>Betaproteobacteria</taxon>
        <taxon>Rhodocyclales</taxon>
        <taxon>Zoogloeaceae</taxon>
        <taxon>Pseudazoarcus</taxon>
    </lineage>
</organism>
<name>A0A2I6S8W3_9RHOO</name>
<dbReference type="CDD" id="cd07496">
    <property type="entry name" value="Peptidases_S8_13"/>
    <property type="match status" value="1"/>
</dbReference>
<evidence type="ECO:0000256" key="4">
    <source>
        <dbReference type="ARBA" id="ARBA00022825"/>
    </source>
</evidence>
<dbReference type="AlphaFoldDB" id="A0A2I6S8W3"/>
<dbReference type="SUPFAM" id="SSF52743">
    <property type="entry name" value="Subtilisin-like"/>
    <property type="match status" value="1"/>
</dbReference>
<dbReference type="Gene3D" id="3.40.50.200">
    <property type="entry name" value="Peptidase S8/S53 domain"/>
    <property type="match status" value="1"/>
</dbReference>
<evidence type="ECO:0000313" key="9">
    <source>
        <dbReference type="EMBL" id="AUN95687.1"/>
    </source>
</evidence>
<dbReference type="InterPro" id="IPR000209">
    <property type="entry name" value="Peptidase_S8/S53_dom"/>
</dbReference>
<dbReference type="PANTHER" id="PTHR43806">
    <property type="entry name" value="PEPTIDASE S8"/>
    <property type="match status" value="1"/>
</dbReference>
<dbReference type="OrthoDB" id="9790784at2"/>
<evidence type="ECO:0000259" key="8">
    <source>
        <dbReference type="Pfam" id="PF00082"/>
    </source>
</evidence>
<evidence type="ECO:0000313" key="10">
    <source>
        <dbReference type="Proteomes" id="UP000242205"/>
    </source>
</evidence>
<comment type="similarity">
    <text evidence="1 5 6">Belongs to the peptidase S8 family.</text>
</comment>
<feature type="chain" id="PRO_5014407427" description="Peptidase S8/S53 domain-containing protein" evidence="7">
    <location>
        <begin position="25"/>
        <end position="875"/>
    </location>
</feature>
<dbReference type="InterPro" id="IPR036852">
    <property type="entry name" value="Peptidase_S8/S53_dom_sf"/>
</dbReference>
<accession>A0A2I6S8W3</accession>
<dbReference type="GO" id="GO:0006508">
    <property type="term" value="P:proteolysis"/>
    <property type="evidence" value="ECO:0007669"/>
    <property type="project" value="UniProtKB-KW"/>
</dbReference>
<reference evidence="9 10" key="1">
    <citation type="submission" date="2018-01" db="EMBL/GenBank/DDBJ databases">
        <authorList>
            <person name="Fu G.-Y."/>
        </authorList>
    </citation>
    <scope>NUCLEOTIDE SEQUENCE [LARGE SCALE GENOMIC DNA]</scope>
    <source>
        <strain evidence="9 10">SY39</strain>
    </source>
</reference>
<feature type="signal peptide" evidence="7">
    <location>
        <begin position="1"/>
        <end position="24"/>
    </location>
</feature>
<dbReference type="PANTHER" id="PTHR43806:SF11">
    <property type="entry name" value="CEREVISIN-RELATED"/>
    <property type="match status" value="1"/>
</dbReference>
<dbReference type="InterPro" id="IPR034176">
    <property type="entry name" value="Peptidases_S8_13"/>
</dbReference>
<feature type="domain" description="Peptidase S8/S53" evidence="8">
    <location>
        <begin position="280"/>
        <end position="548"/>
    </location>
</feature>
<evidence type="ECO:0000256" key="3">
    <source>
        <dbReference type="ARBA" id="ARBA00022801"/>
    </source>
</evidence>
<dbReference type="PROSITE" id="PS51892">
    <property type="entry name" value="SUBTILASE"/>
    <property type="match status" value="1"/>
</dbReference>
<protein>
    <recommendedName>
        <fullName evidence="8">Peptidase S8/S53 domain-containing protein</fullName>
    </recommendedName>
</protein>
<sequence length="875" mass="91027">MTARHLALALCALTLAATPLSSQSQTWSGAVATAPATSTWLLAVQVHPRNAIADMDVPPDEALEAIATATGTTVAFVGRATSRGPFLLRLSDGDDFDAISDGANAVRMLDDVLWVSILSEADAAAPVTPSSGGPAQAAGETVSRILVNFRDPATQRARSRQDALPELLIEAMRRQAGSNLELVRAMSGGAWVFDLPQALPEPDAVALIARLRAMPQVASVSASQRVLPQLEPNDPYFPITGSLGQYNLVAPGTAGPWGGPVFGIDAVNAWNITTGSTNNRVAVLDTGVLFNHPDIAGRFMPGYDFVDNDSNASDPGDYCNVEGQESASSWHGTHISGTIAANTNDGVGAAGVDWATRIVPVRVLGQCGGMAEDVIDGMRWAAGLPVPGTPVNANPVRVINLSLAGIGACTASWQQVIDDVTAAGALVIVSAGNYQSPIDNYSPASCNGVITVVASDPNGDKASYSNFGGNRLPELAAPGGDLGRFGDVRAGIIAAGNDGTTTPKNNVMMSMSGTSMAVPHVVGTASLMLAINPALSPSQLFSMITATENLTAFAHDSDFTFNYPLGGRGILNAYKAVQAAQATVQPPAPGGAAPMLLRDAIYLYGQPLTANGGQNLVGVDCDVFQLVLDVTSGHTDLAMGQASTLAGSLAGATPYPDRIFSSAAMFAYALYGPEQVKSFTARDAITPESEDVVGTATAFGYCFSRNPDARVYAHDKTSCTNVYSDGRQTACTATDNGVGGAAPSAMTLRDAIYLYGEDVRADGQLQLGGDQCDVLQLVLDVESGHADLTMTEGASSFDYPDRIFAAADMFAYALYSDAPHKRFGLGQHDGDADGLVGNATAFAYCYSTQPDAYVYWKDGQTPMCTRSNGQETTCP</sequence>
<keyword evidence="2 5" id="KW-0645">Protease</keyword>
<dbReference type="InterPro" id="IPR023827">
    <property type="entry name" value="Peptidase_S8_Asp-AS"/>
</dbReference>
<dbReference type="Proteomes" id="UP000242205">
    <property type="component" value="Chromosome"/>
</dbReference>
<keyword evidence="10" id="KW-1185">Reference proteome</keyword>
<evidence type="ECO:0000256" key="1">
    <source>
        <dbReference type="ARBA" id="ARBA00011073"/>
    </source>
</evidence>
<dbReference type="GO" id="GO:0004252">
    <property type="term" value="F:serine-type endopeptidase activity"/>
    <property type="evidence" value="ECO:0007669"/>
    <property type="project" value="UniProtKB-UniRule"/>
</dbReference>
<keyword evidence="7" id="KW-0732">Signal</keyword>
<keyword evidence="3 5" id="KW-0378">Hydrolase</keyword>
<dbReference type="KEGG" id="atw:C0099_12560"/>
<dbReference type="PROSITE" id="PS00138">
    <property type="entry name" value="SUBTILASE_SER"/>
    <property type="match status" value="1"/>
</dbReference>
<dbReference type="RefSeq" id="WP_102247733.1">
    <property type="nucleotide sequence ID" value="NZ_CP025682.1"/>
</dbReference>
<feature type="active site" description="Charge relay system" evidence="5">
    <location>
        <position position="515"/>
    </location>
</feature>
<dbReference type="InterPro" id="IPR023828">
    <property type="entry name" value="Peptidase_S8_Ser-AS"/>
</dbReference>
<evidence type="ECO:0000256" key="6">
    <source>
        <dbReference type="RuleBase" id="RU003355"/>
    </source>
</evidence>
<dbReference type="EMBL" id="CP025682">
    <property type="protein sequence ID" value="AUN95687.1"/>
    <property type="molecule type" value="Genomic_DNA"/>
</dbReference>
<evidence type="ECO:0000256" key="7">
    <source>
        <dbReference type="SAM" id="SignalP"/>
    </source>
</evidence>
<proteinExistence type="inferred from homology"/>
<keyword evidence="4 5" id="KW-0720">Serine protease</keyword>
<dbReference type="PROSITE" id="PS00137">
    <property type="entry name" value="SUBTILASE_HIS"/>
    <property type="match status" value="1"/>
</dbReference>
<feature type="active site" description="Charge relay system" evidence="5">
    <location>
        <position position="331"/>
    </location>
</feature>
<dbReference type="InterPro" id="IPR015500">
    <property type="entry name" value="Peptidase_S8_subtilisin-rel"/>
</dbReference>
<dbReference type="InterPro" id="IPR022398">
    <property type="entry name" value="Peptidase_S8_His-AS"/>
</dbReference>
<dbReference type="PROSITE" id="PS00136">
    <property type="entry name" value="SUBTILASE_ASP"/>
    <property type="match status" value="1"/>
</dbReference>
<dbReference type="Pfam" id="PF00082">
    <property type="entry name" value="Peptidase_S8"/>
    <property type="match status" value="1"/>
</dbReference>
<evidence type="ECO:0000256" key="5">
    <source>
        <dbReference type="PROSITE-ProRule" id="PRU01240"/>
    </source>
</evidence>
<gene>
    <name evidence="9" type="ORF">C0099_12560</name>
</gene>
<feature type="active site" description="Charge relay system" evidence="5">
    <location>
        <position position="285"/>
    </location>
</feature>
<dbReference type="PRINTS" id="PR00723">
    <property type="entry name" value="SUBTILISIN"/>
</dbReference>
<dbReference type="InterPro" id="IPR050131">
    <property type="entry name" value="Peptidase_S8_subtilisin-like"/>
</dbReference>